<reference evidence="7" key="1">
    <citation type="journal article" date="2015" name="Proc. Natl. Acad. Sci. U.S.A.">
        <title>Genome sequence of the Asian Tiger mosquito, Aedes albopictus, reveals insights into its biology, genetics, and evolution.</title>
        <authorList>
            <person name="Chen X.G."/>
            <person name="Jiang X."/>
            <person name="Gu J."/>
            <person name="Xu M."/>
            <person name="Wu Y."/>
            <person name="Deng Y."/>
            <person name="Zhang C."/>
            <person name="Bonizzoni M."/>
            <person name="Dermauw W."/>
            <person name="Vontas J."/>
            <person name="Armbruster P."/>
            <person name="Huang X."/>
            <person name="Yang Y."/>
            <person name="Zhang H."/>
            <person name="He W."/>
            <person name="Peng H."/>
            <person name="Liu Y."/>
            <person name="Wu K."/>
            <person name="Chen J."/>
            <person name="Lirakis M."/>
            <person name="Topalis P."/>
            <person name="Van Leeuwen T."/>
            <person name="Hall A.B."/>
            <person name="Jiang X."/>
            <person name="Thorpe C."/>
            <person name="Mueller R.L."/>
            <person name="Sun C."/>
            <person name="Waterhouse R.M."/>
            <person name="Yan G."/>
            <person name="Tu Z.J."/>
            <person name="Fang X."/>
            <person name="James A.A."/>
        </authorList>
    </citation>
    <scope>NUCLEOTIDE SEQUENCE [LARGE SCALE GENOMIC DNA]</scope>
    <source>
        <strain evidence="7">Foshan</strain>
    </source>
</reference>
<keyword evidence="1" id="KW-1015">Disulfide bond</keyword>
<dbReference type="InterPro" id="IPR009003">
    <property type="entry name" value="Peptidase_S1_PA"/>
</dbReference>
<dbReference type="PANTHER" id="PTHR24256">
    <property type="entry name" value="TRYPTASE-RELATED"/>
    <property type="match status" value="1"/>
</dbReference>
<dbReference type="PROSITE" id="PS50240">
    <property type="entry name" value="TRYPSIN_DOM"/>
    <property type="match status" value="2"/>
</dbReference>
<evidence type="ECO:0000256" key="4">
    <source>
        <dbReference type="SAM" id="SignalP"/>
    </source>
</evidence>
<dbReference type="Proteomes" id="UP000069940">
    <property type="component" value="Unassembled WGS sequence"/>
</dbReference>
<dbReference type="SUPFAM" id="SSF50494">
    <property type="entry name" value="Trypsin-like serine proteases"/>
    <property type="match status" value="2"/>
</dbReference>
<dbReference type="Pfam" id="PF00089">
    <property type="entry name" value="Trypsin"/>
    <property type="match status" value="2"/>
</dbReference>
<evidence type="ECO:0000259" key="5">
    <source>
        <dbReference type="PROSITE" id="PS50240"/>
    </source>
</evidence>
<dbReference type="RefSeq" id="XP_062705039.1">
    <property type="nucleotide sequence ID" value="XM_062849055.1"/>
</dbReference>
<protein>
    <recommendedName>
        <fullName evidence="5">Peptidase S1 domain-containing protein</fullName>
    </recommendedName>
</protein>
<dbReference type="InterPro" id="IPR018114">
    <property type="entry name" value="TRYPSIN_HIS"/>
</dbReference>
<feature type="domain" description="Peptidase S1" evidence="5">
    <location>
        <begin position="336"/>
        <end position="583"/>
    </location>
</feature>
<keyword evidence="4" id="KW-0732">Signal</keyword>
<comment type="similarity">
    <text evidence="3">Belongs to the peptidase S1 family. CLIP subfamily.</text>
</comment>
<dbReference type="Gene3D" id="2.40.10.10">
    <property type="entry name" value="Trypsin-like serine proteases"/>
    <property type="match status" value="3"/>
</dbReference>
<dbReference type="SMART" id="SM00020">
    <property type="entry name" value="Tryp_SPc"/>
    <property type="match status" value="2"/>
</dbReference>
<organism evidence="6 7">
    <name type="scientific">Aedes albopictus</name>
    <name type="common">Asian tiger mosquito</name>
    <name type="synonym">Stegomyia albopicta</name>
    <dbReference type="NCBI Taxonomy" id="7160"/>
    <lineage>
        <taxon>Eukaryota</taxon>
        <taxon>Metazoa</taxon>
        <taxon>Ecdysozoa</taxon>
        <taxon>Arthropoda</taxon>
        <taxon>Hexapoda</taxon>
        <taxon>Insecta</taxon>
        <taxon>Pterygota</taxon>
        <taxon>Neoptera</taxon>
        <taxon>Endopterygota</taxon>
        <taxon>Diptera</taxon>
        <taxon>Nematocera</taxon>
        <taxon>Culicoidea</taxon>
        <taxon>Culicidae</taxon>
        <taxon>Culicinae</taxon>
        <taxon>Aedini</taxon>
        <taxon>Aedes</taxon>
        <taxon>Stegomyia</taxon>
    </lineage>
</organism>
<feature type="signal peptide" evidence="4">
    <location>
        <begin position="1"/>
        <end position="24"/>
    </location>
</feature>
<sequence length="584" mass="65471">MKAIFLDCALMSISIVLVGSNVQGNELNCGKRQHISKPGTVQTIINGAETTPGQWPWHVAILHYSWPNYQYVCGGTIISKTYVLTAAHCTINRKTKYKQNVNNLHVEAGAHVLFPVYDIPSRQRHSVKSVSSFDNYTWSSHQYDIAILELDSEVNFNQYVQPACVLLEKNLIDKVGTVVGWGLTEFNAESSVLREAQLPVVDTITCLNSDHVAFGPTLKRGMFCAGYTNGTGVCNGDSGGGLLFEVNGVWHLGGIISFTRARDEDKAKCQTIGYAVFSKVHDYLSWIREKTNLKHLIGEGEPINSKICAANNANVTNTDVRKLPIRHCGVYYPNRVYMGQRTRVFEFPWMALLIHASAYWQRVGSLINNRYILTGALPFLPKDVIRARLGEHTIHQTIDCNEDEDCAPPVRDVDIECIIYHPQASRTRYSNDIALVRLAKRVDFDDHIQPICLPVKPILRNMELPRYILAGWGATEEEEESSALRKAIISTFDRAECQMIASNISSANREFITGNQFCSKSTDEPTAALGDNGAPVGYTIKHNGIRFIQFGIVSYHLQYYNGSEYRVYTKVSSYMDWILANIVP</sequence>
<dbReference type="EnsemblMetazoa" id="AALFPA23_001807.R38961">
    <property type="protein sequence ID" value="AALFPA23_001807.P38961"/>
    <property type="gene ID" value="AALFPA23_001807"/>
</dbReference>
<reference evidence="6" key="2">
    <citation type="submission" date="2025-05" db="UniProtKB">
        <authorList>
            <consortium name="EnsemblMetazoa"/>
        </authorList>
    </citation>
    <scope>IDENTIFICATION</scope>
    <source>
        <strain evidence="6">Foshan</strain>
    </source>
</reference>
<keyword evidence="7" id="KW-1185">Reference proteome</keyword>
<proteinExistence type="inferred from homology"/>
<keyword evidence="2" id="KW-0325">Glycoprotein</keyword>
<evidence type="ECO:0000256" key="3">
    <source>
        <dbReference type="ARBA" id="ARBA00024195"/>
    </source>
</evidence>
<name>A0ABM1XQ72_AEDAL</name>
<evidence type="ECO:0000256" key="2">
    <source>
        <dbReference type="ARBA" id="ARBA00023180"/>
    </source>
</evidence>
<dbReference type="InterPro" id="IPR043504">
    <property type="entry name" value="Peptidase_S1_PA_chymotrypsin"/>
</dbReference>
<dbReference type="GeneID" id="115254035"/>
<evidence type="ECO:0000313" key="6">
    <source>
        <dbReference type="EnsemblMetazoa" id="AALFPA23_001807.P38961"/>
    </source>
</evidence>
<dbReference type="InterPro" id="IPR001254">
    <property type="entry name" value="Trypsin_dom"/>
</dbReference>
<feature type="chain" id="PRO_5045629631" description="Peptidase S1 domain-containing protein" evidence="4">
    <location>
        <begin position="25"/>
        <end position="584"/>
    </location>
</feature>
<evidence type="ECO:0000256" key="1">
    <source>
        <dbReference type="ARBA" id="ARBA00023157"/>
    </source>
</evidence>
<evidence type="ECO:0000313" key="7">
    <source>
        <dbReference type="Proteomes" id="UP000069940"/>
    </source>
</evidence>
<dbReference type="InterPro" id="IPR051487">
    <property type="entry name" value="Ser/Thr_Proteases_Immune/Dev"/>
</dbReference>
<dbReference type="CDD" id="cd00190">
    <property type="entry name" value="Tryp_SPc"/>
    <property type="match status" value="2"/>
</dbReference>
<accession>A0ABM1XQ72</accession>
<dbReference type="InterPro" id="IPR001314">
    <property type="entry name" value="Peptidase_S1A"/>
</dbReference>
<dbReference type="PROSITE" id="PS00134">
    <property type="entry name" value="TRYPSIN_HIS"/>
    <property type="match status" value="1"/>
</dbReference>
<dbReference type="PRINTS" id="PR00722">
    <property type="entry name" value="CHYMOTRYPSIN"/>
</dbReference>
<feature type="domain" description="Peptidase S1" evidence="5">
    <location>
        <begin position="44"/>
        <end position="292"/>
    </location>
</feature>